<name>A0A336LK82_CULSO</name>
<evidence type="ECO:0000313" key="3">
    <source>
        <dbReference type="EMBL" id="SSX17131.1"/>
    </source>
</evidence>
<gene>
    <name evidence="3" type="primary">CSON009970</name>
</gene>
<protein>
    <submittedName>
        <fullName evidence="3">CSON009970 protein</fullName>
    </submittedName>
</protein>
<dbReference type="VEuPathDB" id="VectorBase:CSON009970"/>
<evidence type="ECO:0000256" key="2">
    <source>
        <dbReference type="ARBA" id="ARBA00022801"/>
    </source>
</evidence>
<dbReference type="InterPro" id="IPR039461">
    <property type="entry name" value="Peptidase_M49"/>
</dbReference>
<dbReference type="Pfam" id="PF03571">
    <property type="entry name" value="Peptidase_M49"/>
    <property type="match status" value="1"/>
</dbReference>
<accession>A0A336LK82</accession>
<sequence length="398" mass="46145">MCERNNFVLPSNQPIAELECKSAFRALTEQEKLYAHYFSKECILTSPESPLIFSLLHRILAKNSPDELEELAIKAGISQDDFTAFLVYCCGFFSNMGNYKGFDQELLRKYKGPAFELQVGLHELFGHGTGKLFRRNEDNTFNFDKNTVVNPLNNEKINQWYEPGETFDLKFKALASTYEEARAEAVGLYLSLNKEISKIFGHLDETIIEDLIYVNWLSLIQKGVVALEFYNPQHKNWLQAHAQARFVIMKVLVEAGEDLLSVEETVSNENLLIKLDRSKIFSVGKRAIKEFLLKLQVYKSMGDIEKASKFYNYYATVNEDGPQPWLRWREIVLKHKQPRIIFVQANTQIGKDNTVELLTYEPTLKGFLHSWKNRFPDTKVDDILENLWTADKHYFAKH</sequence>
<keyword evidence="1" id="KW-0479">Metal-binding</keyword>
<dbReference type="PANTHER" id="PTHR23422">
    <property type="entry name" value="DIPEPTIDYL PEPTIDASE III-RELATED"/>
    <property type="match status" value="1"/>
</dbReference>
<reference evidence="3" key="1">
    <citation type="submission" date="2018-07" db="EMBL/GenBank/DDBJ databases">
        <authorList>
            <person name="Quirk P.G."/>
            <person name="Krulwich T.A."/>
        </authorList>
    </citation>
    <scope>NUCLEOTIDE SEQUENCE</scope>
</reference>
<dbReference type="GO" id="GO:0005737">
    <property type="term" value="C:cytoplasm"/>
    <property type="evidence" value="ECO:0007669"/>
    <property type="project" value="TreeGrafter"/>
</dbReference>
<dbReference type="AlphaFoldDB" id="A0A336LK82"/>
<proteinExistence type="predicted"/>
<organism evidence="3">
    <name type="scientific">Culicoides sonorensis</name>
    <name type="common">Biting midge</name>
    <dbReference type="NCBI Taxonomy" id="179676"/>
    <lineage>
        <taxon>Eukaryota</taxon>
        <taxon>Metazoa</taxon>
        <taxon>Ecdysozoa</taxon>
        <taxon>Arthropoda</taxon>
        <taxon>Hexapoda</taxon>
        <taxon>Insecta</taxon>
        <taxon>Pterygota</taxon>
        <taxon>Neoptera</taxon>
        <taxon>Endopterygota</taxon>
        <taxon>Diptera</taxon>
        <taxon>Nematocera</taxon>
        <taxon>Chironomoidea</taxon>
        <taxon>Ceratopogonidae</taxon>
        <taxon>Ceratopogoninae</taxon>
        <taxon>Culicoides</taxon>
        <taxon>Monoculicoides</taxon>
    </lineage>
</organism>
<evidence type="ECO:0000256" key="1">
    <source>
        <dbReference type="ARBA" id="ARBA00022723"/>
    </source>
</evidence>
<dbReference type="OMA" id="HYFSKEC"/>
<dbReference type="GO" id="GO:0008239">
    <property type="term" value="F:dipeptidyl-peptidase activity"/>
    <property type="evidence" value="ECO:0007669"/>
    <property type="project" value="TreeGrafter"/>
</dbReference>
<keyword evidence="2" id="KW-0378">Hydrolase</keyword>
<dbReference type="GO" id="GO:0046872">
    <property type="term" value="F:metal ion binding"/>
    <property type="evidence" value="ECO:0007669"/>
    <property type="project" value="UniProtKB-KW"/>
</dbReference>
<dbReference type="PANTHER" id="PTHR23422:SF11">
    <property type="entry name" value="DIPEPTIDYL PEPTIDASE 3"/>
    <property type="match status" value="1"/>
</dbReference>
<dbReference type="EMBL" id="UFQT01000003">
    <property type="protein sequence ID" value="SSX17131.1"/>
    <property type="molecule type" value="Genomic_DNA"/>
</dbReference>